<evidence type="ECO:0000256" key="6">
    <source>
        <dbReference type="SAM" id="SignalP"/>
    </source>
</evidence>
<dbReference type="PIRSF" id="PIRSF002703">
    <property type="entry name" value="Thaumatin"/>
    <property type="match status" value="1"/>
</dbReference>
<evidence type="ECO:0000256" key="5">
    <source>
        <dbReference type="PIRSR" id="PIRSR002703-1"/>
    </source>
</evidence>
<comment type="caution">
    <text evidence="7">The sequence shown here is derived from an EMBL/GenBank/DDBJ whole genome shotgun (WGS) entry which is preliminary data.</text>
</comment>
<keyword evidence="3" id="KW-0964">Secreted</keyword>
<feature type="disulfide bond" evidence="5">
    <location>
        <begin position="182"/>
        <end position="191"/>
    </location>
</feature>
<dbReference type="AlphaFoldDB" id="A0AAW1W046"/>
<gene>
    <name evidence="7" type="ORF">M0R45_037386</name>
</gene>
<dbReference type="EMBL" id="JBEDUW010000007">
    <property type="protein sequence ID" value="KAK9913575.1"/>
    <property type="molecule type" value="Genomic_DNA"/>
</dbReference>
<sequence>MPISQLLCFLCFLTSLSFSDGTQLIIVNNCKESIWPGILGTAGHPTPQEGGFHLPSGEQLLLDVPENWSGRIWGRQGCCFDPSTGKGSCQTGDCAGLLQCRGLGGVPPATLVEMTLATPKSALHFYDVSLVDGFNVPVSMVPIGGSGDGCGVAACEADLNVCCPLNLVVKKQGRVVGCKSACLAAKSDRYCCTGEFANPKSCKPSVFGHLFKAICPRAYSYAFDDSTGLKTCMASRYVITFCPPNLG</sequence>
<dbReference type="GO" id="GO:0005576">
    <property type="term" value="C:extracellular region"/>
    <property type="evidence" value="ECO:0007669"/>
    <property type="project" value="UniProtKB-SubCell"/>
</dbReference>
<feature type="disulfide bond" evidence="5">
    <location>
        <begin position="155"/>
        <end position="215"/>
    </location>
</feature>
<dbReference type="PANTHER" id="PTHR31048">
    <property type="entry name" value="OS03G0233200 PROTEIN"/>
    <property type="match status" value="1"/>
</dbReference>
<feature type="disulfide bond" evidence="5">
    <location>
        <begin position="163"/>
        <end position="178"/>
    </location>
</feature>
<keyword evidence="4 5" id="KW-1015">Disulfide bond</keyword>
<dbReference type="SMART" id="SM00205">
    <property type="entry name" value="THN"/>
    <property type="match status" value="1"/>
</dbReference>
<feature type="disulfide bond" evidence="5">
    <location>
        <begin position="150"/>
        <end position="232"/>
    </location>
</feature>
<comment type="subcellular location">
    <subcellularLocation>
        <location evidence="1">Secreted</location>
    </subcellularLocation>
</comment>
<dbReference type="InterPro" id="IPR037176">
    <property type="entry name" value="Osmotin/thaumatin-like_sf"/>
</dbReference>
<dbReference type="CDD" id="cd09218">
    <property type="entry name" value="TLP-PA"/>
    <property type="match status" value="1"/>
</dbReference>
<protein>
    <recommendedName>
        <fullName evidence="9">Thaumatin-like protein</fullName>
    </recommendedName>
</protein>
<dbReference type="GO" id="GO:0006952">
    <property type="term" value="P:defense response"/>
    <property type="evidence" value="ECO:0007669"/>
    <property type="project" value="UniProtKB-ARBA"/>
</dbReference>
<dbReference type="FunFam" id="2.60.110.10:FF:000002">
    <property type="entry name" value="Thaumatin-like protein 1a"/>
    <property type="match status" value="1"/>
</dbReference>
<dbReference type="Gene3D" id="2.60.110.10">
    <property type="entry name" value="Thaumatin"/>
    <property type="match status" value="1"/>
</dbReference>
<evidence type="ECO:0000256" key="2">
    <source>
        <dbReference type="ARBA" id="ARBA00010607"/>
    </source>
</evidence>
<dbReference type="InterPro" id="IPR017949">
    <property type="entry name" value="Thaumatin_CS"/>
</dbReference>
<feature type="disulfide bond" evidence="5">
    <location>
        <begin position="94"/>
        <end position="100"/>
    </location>
</feature>
<evidence type="ECO:0000256" key="4">
    <source>
        <dbReference type="ARBA" id="ARBA00023157"/>
    </source>
</evidence>
<feature type="signal peptide" evidence="6">
    <location>
        <begin position="1"/>
        <end position="21"/>
    </location>
</feature>
<dbReference type="PRINTS" id="PR00347">
    <property type="entry name" value="THAUMATIN"/>
</dbReference>
<keyword evidence="8" id="KW-1185">Reference proteome</keyword>
<dbReference type="Proteomes" id="UP001457282">
    <property type="component" value="Unassembled WGS sequence"/>
</dbReference>
<evidence type="ECO:0000256" key="3">
    <source>
        <dbReference type="ARBA" id="ARBA00022525"/>
    </source>
</evidence>
<feature type="chain" id="PRO_5043609769" description="Thaumatin-like protein" evidence="6">
    <location>
        <begin position="22"/>
        <end position="247"/>
    </location>
</feature>
<evidence type="ECO:0000313" key="8">
    <source>
        <dbReference type="Proteomes" id="UP001457282"/>
    </source>
</evidence>
<feature type="disulfide bond" evidence="5">
    <location>
        <begin position="78"/>
        <end position="89"/>
    </location>
</feature>
<dbReference type="Pfam" id="PF00314">
    <property type="entry name" value="Thaumatin"/>
    <property type="match status" value="1"/>
</dbReference>
<organism evidence="7 8">
    <name type="scientific">Rubus argutus</name>
    <name type="common">Southern blackberry</name>
    <dbReference type="NCBI Taxonomy" id="59490"/>
    <lineage>
        <taxon>Eukaryota</taxon>
        <taxon>Viridiplantae</taxon>
        <taxon>Streptophyta</taxon>
        <taxon>Embryophyta</taxon>
        <taxon>Tracheophyta</taxon>
        <taxon>Spermatophyta</taxon>
        <taxon>Magnoliopsida</taxon>
        <taxon>eudicotyledons</taxon>
        <taxon>Gunneridae</taxon>
        <taxon>Pentapetalae</taxon>
        <taxon>rosids</taxon>
        <taxon>fabids</taxon>
        <taxon>Rosales</taxon>
        <taxon>Rosaceae</taxon>
        <taxon>Rosoideae</taxon>
        <taxon>Rosoideae incertae sedis</taxon>
        <taxon>Rubus</taxon>
    </lineage>
</organism>
<evidence type="ECO:0008006" key="9">
    <source>
        <dbReference type="Google" id="ProtNLM"/>
    </source>
</evidence>
<dbReference type="PROSITE" id="PS00316">
    <property type="entry name" value="THAUMATIN_1"/>
    <property type="match status" value="1"/>
</dbReference>
<name>A0AAW1W046_RUBAR</name>
<comment type="similarity">
    <text evidence="2">Belongs to the thaumatin family.</text>
</comment>
<proteinExistence type="inferred from homology"/>
<accession>A0AAW1W046</accession>
<evidence type="ECO:0000313" key="7">
    <source>
        <dbReference type="EMBL" id="KAK9913575.1"/>
    </source>
</evidence>
<dbReference type="PROSITE" id="PS51367">
    <property type="entry name" value="THAUMATIN_2"/>
    <property type="match status" value="1"/>
</dbReference>
<feature type="disulfide bond" evidence="5">
    <location>
        <begin position="30"/>
        <end position="242"/>
    </location>
</feature>
<reference evidence="7 8" key="1">
    <citation type="journal article" date="2023" name="G3 (Bethesda)">
        <title>A chromosome-length genome assembly and annotation of blackberry (Rubus argutus, cv. 'Hillquist').</title>
        <authorList>
            <person name="Bruna T."/>
            <person name="Aryal R."/>
            <person name="Dudchenko O."/>
            <person name="Sargent D.J."/>
            <person name="Mead D."/>
            <person name="Buti M."/>
            <person name="Cavallini A."/>
            <person name="Hytonen T."/>
            <person name="Andres J."/>
            <person name="Pham M."/>
            <person name="Weisz D."/>
            <person name="Mascagni F."/>
            <person name="Usai G."/>
            <person name="Natali L."/>
            <person name="Bassil N."/>
            <person name="Fernandez G.E."/>
            <person name="Lomsadze A."/>
            <person name="Armour M."/>
            <person name="Olukolu B."/>
            <person name="Poorten T."/>
            <person name="Britton C."/>
            <person name="Davik J."/>
            <person name="Ashrafi H."/>
            <person name="Aiden E.L."/>
            <person name="Borodovsky M."/>
            <person name="Worthington M."/>
        </authorList>
    </citation>
    <scope>NUCLEOTIDE SEQUENCE [LARGE SCALE GENOMIC DNA]</scope>
    <source>
        <strain evidence="7">PI 553951</strain>
    </source>
</reference>
<dbReference type="SUPFAM" id="SSF49870">
    <property type="entry name" value="Osmotin, thaumatin-like protein"/>
    <property type="match status" value="1"/>
</dbReference>
<evidence type="ECO:0000256" key="1">
    <source>
        <dbReference type="ARBA" id="ARBA00004613"/>
    </source>
</evidence>
<keyword evidence="6" id="KW-0732">Signal</keyword>
<dbReference type="InterPro" id="IPR001938">
    <property type="entry name" value="Thaumatin"/>
</dbReference>
<feature type="disulfide bond" evidence="5">
    <location>
        <begin position="192"/>
        <end position="202"/>
    </location>
</feature>